<accession>A0A2T1F7D0</accession>
<evidence type="ECO:0000313" key="1">
    <source>
        <dbReference type="EMBL" id="PSB40889.1"/>
    </source>
</evidence>
<dbReference type="OrthoDB" id="9806213at2"/>
<name>A0A2T1F7D0_9CYAN</name>
<proteinExistence type="predicted"/>
<comment type="caution">
    <text evidence="1">The sequence shown here is derived from an EMBL/GenBank/DDBJ whole genome shotgun (WGS) entry which is preliminary data.</text>
</comment>
<dbReference type="AlphaFoldDB" id="A0A2T1F7D0"/>
<dbReference type="Proteomes" id="UP000238937">
    <property type="component" value="Unassembled WGS sequence"/>
</dbReference>
<protein>
    <submittedName>
        <fullName evidence="1">Uncharacterized protein</fullName>
    </submittedName>
</protein>
<dbReference type="RefSeq" id="WP_106312753.1">
    <property type="nucleotide sequence ID" value="NZ_PVWO01000660.1"/>
</dbReference>
<evidence type="ECO:0000313" key="2">
    <source>
        <dbReference type="Proteomes" id="UP000238937"/>
    </source>
</evidence>
<sequence length="72" mass="8654">MKNINEKSEERTMRFKHDTLLIQCIFPVKSKPIIDEIDRLLAQHYGFTDEELDFIINYDIKYRMGRDSGEED</sequence>
<organism evidence="1 2">
    <name type="scientific">Chamaesiphon polymorphus CCALA 037</name>
    <dbReference type="NCBI Taxonomy" id="2107692"/>
    <lineage>
        <taxon>Bacteria</taxon>
        <taxon>Bacillati</taxon>
        <taxon>Cyanobacteriota</taxon>
        <taxon>Cyanophyceae</taxon>
        <taxon>Gomontiellales</taxon>
        <taxon>Chamaesiphonaceae</taxon>
        <taxon>Chamaesiphon</taxon>
    </lineage>
</organism>
<gene>
    <name evidence="1" type="ORF">C7B77_27900</name>
</gene>
<reference evidence="1 2" key="1">
    <citation type="submission" date="2018-03" db="EMBL/GenBank/DDBJ databases">
        <title>The ancient ancestry and fast evolution of plastids.</title>
        <authorList>
            <person name="Moore K.R."/>
            <person name="Magnabosco C."/>
            <person name="Momper L."/>
            <person name="Gold D.A."/>
            <person name="Bosak T."/>
            <person name="Fournier G.P."/>
        </authorList>
    </citation>
    <scope>NUCLEOTIDE SEQUENCE [LARGE SCALE GENOMIC DNA]</scope>
    <source>
        <strain evidence="1 2">CCALA 037</strain>
    </source>
</reference>
<dbReference type="EMBL" id="PVWO01000660">
    <property type="protein sequence ID" value="PSB40889.1"/>
    <property type="molecule type" value="Genomic_DNA"/>
</dbReference>
<keyword evidence="2" id="KW-1185">Reference proteome</keyword>